<feature type="compositionally biased region" description="Basic and acidic residues" evidence="1">
    <location>
        <begin position="611"/>
        <end position="630"/>
    </location>
</feature>
<dbReference type="KEGG" id="cvn:111105684"/>
<dbReference type="Pfam" id="PF23265">
    <property type="entry name" value="Ig-like_KY"/>
    <property type="match status" value="1"/>
</dbReference>
<dbReference type="Proteomes" id="UP000694844">
    <property type="component" value="Chromosome 8"/>
</dbReference>
<dbReference type="RefSeq" id="XP_022295746.1">
    <property type="nucleotide sequence ID" value="XM_022440038.1"/>
</dbReference>
<feature type="compositionally biased region" description="Low complexity" evidence="1">
    <location>
        <begin position="797"/>
        <end position="809"/>
    </location>
</feature>
<feature type="compositionally biased region" description="Basic and acidic residues" evidence="1">
    <location>
        <begin position="120"/>
        <end position="132"/>
    </location>
</feature>
<reference evidence="5 6" key="1">
    <citation type="submission" date="2025-04" db="UniProtKB">
        <authorList>
            <consortium name="RefSeq"/>
        </authorList>
    </citation>
    <scope>IDENTIFICATION</scope>
    <source>
        <tissue evidence="5 6">Whole sample</tissue>
    </source>
</reference>
<accession>A0A8B8AX95</accession>
<feature type="compositionally biased region" description="Basic residues" evidence="1">
    <location>
        <begin position="509"/>
        <end position="518"/>
    </location>
</feature>
<dbReference type="SUPFAM" id="SSF54001">
    <property type="entry name" value="Cysteine proteinases"/>
    <property type="match status" value="1"/>
</dbReference>
<feature type="compositionally biased region" description="Low complexity" evidence="1">
    <location>
        <begin position="240"/>
        <end position="254"/>
    </location>
</feature>
<dbReference type="PANTHER" id="PTHR47020">
    <property type="entry name" value="HILLARIN"/>
    <property type="match status" value="1"/>
</dbReference>
<dbReference type="RefSeq" id="XP_022295745.1">
    <property type="nucleotide sequence ID" value="XM_022440037.1"/>
</dbReference>
<evidence type="ECO:0000313" key="7">
    <source>
        <dbReference type="RefSeq" id="XP_022295745.1"/>
    </source>
</evidence>
<evidence type="ECO:0000259" key="3">
    <source>
        <dbReference type="Pfam" id="PF23265"/>
    </source>
</evidence>
<dbReference type="Pfam" id="PF01841">
    <property type="entry name" value="Transglut_core"/>
    <property type="match status" value="1"/>
</dbReference>
<organism evidence="4 8">
    <name type="scientific">Crassostrea virginica</name>
    <name type="common">Eastern oyster</name>
    <dbReference type="NCBI Taxonomy" id="6565"/>
    <lineage>
        <taxon>Eukaryota</taxon>
        <taxon>Metazoa</taxon>
        <taxon>Spiralia</taxon>
        <taxon>Lophotrochozoa</taxon>
        <taxon>Mollusca</taxon>
        <taxon>Bivalvia</taxon>
        <taxon>Autobranchia</taxon>
        <taxon>Pteriomorphia</taxon>
        <taxon>Ostreida</taxon>
        <taxon>Ostreoidea</taxon>
        <taxon>Ostreidae</taxon>
        <taxon>Crassostrea</taxon>
    </lineage>
</organism>
<dbReference type="PANTHER" id="PTHR47020:SF1">
    <property type="entry name" value="HILLARIN"/>
    <property type="match status" value="1"/>
</dbReference>
<evidence type="ECO:0000313" key="5">
    <source>
        <dbReference type="RefSeq" id="XP_022295743.1"/>
    </source>
</evidence>
<dbReference type="InterPro" id="IPR002931">
    <property type="entry name" value="Transglutaminase-like"/>
</dbReference>
<evidence type="ECO:0000313" key="9">
    <source>
        <dbReference type="RefSeq" id="XP_022295747.1"/>
    </source>
</evidence>
<feature type="compositionally biased region" description="Polar residues" evidence="1">
    <location>
        <begin position="530"/>
        <end position="545"/>
    </location>
</feature>
<evidence type="ECO:0000259" key="2">
    <source>
        <dbReference type="Pfam" id="PF01841"/>
    </source>
</evidence>
<feature type="compositionally biased region" description="Basic and acidic residues" evidence="1">
    <location>
        <begin position="779"/>
        <end position="790"/>
    </location>
</feature>
<protein>
    <submittedName>
        <fullName evidence="5 6">Uncharacterized protein LOC111105684 isoform X1</fullName>
    </submittedName>
</protein>
<dbReference type="GeneID" id="111105684"/>
<name>A0A8B8AX95_CRAVI</name>
<dbReference type="Gene3D" id="3.10.620.30">
    <property type="match status" value="1"/>
</dbReference>
<keyword evidence="4" id="KW-1185">Reference proteome</keyword>
<evidence type="ECO:0000313" key="6">
    <source>
        <dbReference type="RefSeq" id="XP_022295744.1"/>
    </source>
</evidence>
<feature type="region of interest" description="Disordered" evidence="1">
    <location>
        <begin position="779"/>
        <end position="819"/>
    </location>
</feature>
<dbReference type="RefSeq" id="XP_022295744.1">
    <property type="nucleotide sequence ID" value="XM_022440036.1"/>
</dbReference>
<feature type="region of interest" description="Disordered" evidence="1">
    <location>
        <begin position="97"/>
        <end position="254"/>
    </location>
</feature>
<feature type="compositionally biased region" description="Acidic residues" evidence="1">
    <location>
        <begin position="146"/>
        <end position="156"/>
    </location>
</feature>
<feature type="region of interest" description="Disordered" evidence="1">
    <location>
        <begin position="611"/>
        <end position="634"/>
    </location>
</feature>
<sequence>MGTGFSVVCSSKRSVIISNSIRAVRRDPDVESDDTPIRTPSKLHACESRDSGIVENEIPHYLSFSRPDVNIEDEIFEDDNHTESDNSDDTVYRLDQLENKPSRPHSCRLGNRGNTAKNRKNQDSLVKEERLVRLLRQSKSSNAETHDDDDPDELDREDSFYQGFRVESARRGNKRKSAKSCKSDGKRSSRTITDLNSSSENDDLSDSEVWTIPDETDTLSPGSKGNGNRKGWVTEENAPTRESSGSTTPTSTRSGQTIDYYRIVSDSYHRYDANLAKKASERSISSILLMPADGFQSPTNSVDLLDTSFNSFPLPYHLQRRMDDLVTAFLDALQERHSEGRLTQTAYQNVMRNLRYQLVEFVFTCITSDVTPRLEVTADPHFDEESIWSVQIQLRASDEHILQTSEKQLAKKLAEKGDQITRDDIIYLLGDHLRTIEQLQHVRDNERCLNNKTEGECKVGNRNMSAPSIRKDAMANSKRKKPPTSDGGRPRKPETVTSVRKTTPGTKLKPLHGKPPKSPHKESQGDSDSDATIGNHSDTDLNSPVATPVVRKSMSLDERKLKKTIKPSLTYADNLASLVAEISGQIWRERAKLSADDILKILNNARDRMCRHGNEENSNKPKTSHDKSRPYSDGATTNEILLLDREFIKEVRQLTHRNAITRRDLETQILAHMKKTGNHRVKAISVGPAPLKHTRSLNDAVGDTRGESSAHSNSSRRSEPDMRKWRNEADENTRPNGGMNPRVMTGKRRAGAPQMTGLAPMEPLSEGAEEHHMLTRVEEIEGKSSVKSRPDSGIAVSMSSGSYSSYSSSEATKEPETDDIDEACLTETPEMIDRVEKVKAESHNDVKSLVAAITKGLMTQQLKAHALYCWLTNIDLTRPPKGKHKSTAPATKVKSMAEKKLTYAQFFQELCKAAGIKCEKVEGYVKSHDYLPGNTVQSPKFQHTWCAVQLDGHFRLVDPQYGAKRDKDNKHERFYMDHYFMTSPDNFLLSHYPKEKRWLLMNQTYSIEGFEEMVKTWPAMFHFNIRPLSMKSVIRTYDGKLSITVLLRNVAVNPSLEYSGPGPELDAYSLKENIIEEIRDVENAETFHITLPQEGNYYFTLDAHVLEDEIDVPVFQCRIEYVDELL</sequence>
<evidence type="ECO:0000256" key="1">
    <source>
        <dbReference type="SAM" id="MobiDB-lite"/>
    </source>
</evidence>
<feature type="compositionally biased region" description="Polar residues" evidence="1">
    <location>
        <begin position="495"/>
        <end position="505"/>
    </location>
</feature>
<feature type="domain" description="Transglutaminase-like" evidence="2">
    <location>
        <begin position="848"/>
        <end position="959"/>
    </location>
</feature>
<dbReference type="RefSeq" id="XP_022295743.1">
    <property type="nucleotide sequence ID" value="XM_022440035.1"/>
</dbReference>
<dbReference type="InterPro" id="IPR053041">
    <property type="entry name" value="Transglut-like_Superfamily_Mod"/>
</dbReference>
<feature type="domain" description="KY-like immunoglobulin-like" evidence="3">
    <location>
        <begin position="1008"/>
        <end position="1107"/>
    </location>
</feature>
<gene>
    <name evidence="5 6 7 8 9" type="primary">LOC111105684</name>
</gene>
<feature type="region of interest" description="Disordered" evidence="1">
    <location>
        <begin position="455"/>
        <end position="551"/>
    </location>
</feature>
<proteinExistence type="predicted"/>
<dbReference type="InterPro" id="IPR056564">
    <property type="entry name" value="Ig-like_KY"/>
</dbReference>
<feature type="compositionally biased region" description="Basic and acidic residues" evidence="1">
    <location>
        <begin position="716"/>
        <end position="733"/>
    </location>
</feature>
<evidence type="ECO:0000313" key="8">
    <source>
        <dbReference type="RefSeq" id="XP_022295746.1"/>
    </source>
</evidence>
<evidence type="ECO:0000313" key="4">
    <source>
        <dbReference type="Proteomes" id="UP000694844"/>
    </source>
</evidence>
<dbReference type="InterPro" id="IPR038765">
    <property type="entry name" value="Papain-like_cys_pep_sf"/>
</dbReference>
<feature type="region of interest" description="Disordered" evidence="1">
    <location>
        <begin position="684"/>
        <end position="761"/>
    </location>
</feature>
<dbReference type="RefSeq" id="XP_022295747.1">
    <property type="nucleotide sequence ID" value="XM_022440039.1"/>
</dbReference>
<dbReference type="AlphaFoldDB" id="A0A8B8AX95"/>
<dbReference type="OrthoDB" id="6129702at2759"/>